<name>A0A6L2N502_TANCI</name>
<organism evidence="1">
    <name type="scientific">Tanacetum cinerariifolium</name>
    <name type="common">Dalmatian daisy</name>
    <name type="synonym">Chrysanthemum cinerariifolium</name>
    <dbReference type="NCBI Taxonomy" id="118510"/>
    <lineage>
        <taxon>Eukaryota</taxon>
        <taxon>Viridiplantae</taxon>
        <taxon>Streptophyta</taxon>
        <taxon>Embryophyta</taxon>
        <taxon>Tracheophyta</taxon>
        <taxon>Spermatophyta</taxon>
        <taxon>Magnoliopsida</taxon>
        <taxon>eudicotyledons</taxon>
        <taxon>Gunneridae</taxon>
        <taxon>Pentapetalae</taxon>
        <taxon>asterids</taxon>
        <taxon>campanulids</taxon>
        <taxon>Asterales</taxon>
        <taxon>Asteraceae</taxon>
        <taxon>Asteroideae</taxon>
        <taxon>Anthemideae</taxon>
        <taxon>Anthemidinae</taxon>
        <taxon>Tanacetum</taxon>
    </lineage>
</organism>
<evidence type="ECO:0000313" key="1">
    <source>
        <dbReference type="EMBL" id="GEU80537.1"/>
    </source>
</evidence>
<protein>
    <submittedName>
        <fullName evidence="1">Uncharacterized protein</fullName>
    </submittedName>
</protein>
<reference evidence="1" key="1">
    <citation type="journal article" date="2019" name="Sci. Rep.">
        <title>Draft genome of Tanacetum cinerariifolium, the natural source of mosquito coil.</title>
        <authorList>
            <person name="Yamashiro T."/>
            <person name="Shiraishi A."/>
            <person name="Satake H."/>
            <person name="Nakayama K."/>
        </authorList>
    </citation>
    <scope>NUCLEOTIDE SEQUENCE</scope>
</reference>
<accession>A0A6L2N502</accession>
<gene>
    <name evidence="1" type="ORF">Tci_052515</name>
</gene>
<sequence length="106" mass="12081">MAAHGPSNVLARRAIDEIAEFTGETETPKYMKIVRSSLDQVNAMIAEMETMNDQEEYYDSLRSLRDSRRIGNDKLMGLNELFAKAEEDIGTREGHLEIKEAIINFE</sequence>
<comment type="caution">
    <text evidence="1">The sequence shown here is derived from an EMBL/GenBank/DDBJ whole genome shotgun (WGS) entry which is preliminary data.</text>
</comment>
<dbReference type="AlphaFoldDB" id="A0A6L2N502"/>
<proteinExistence type="predicted"/>
<dbReference type="EMBL" id="BKCJ010008097">
    <property type="protein sequence ID" value="GEU80537.1"/>
    <property type="molecule type" value="Genomic_DNA"/>
</dbReference>